<dbReference type="InterPro" id="IPR007061">
    <property type="entry name" value="MST-like"/>
</dbReference>
<dbReference type="AlphaFoldDB" id="A0A3G9ICU5"/>
<organism evidence="1 2">
    <name type="scientific">Nocardioides baekrokdamisoli</name>
    <dbReference type="NCBI Taxonomy" id="1804624"/>
    <lineage>
        <taxon>Bacteria</taxon>
        <taxon>Bacillati</taxon>
        <taxon>Actinomycetota</taxon>
        <taxon>Actinomycetes</taxon>
        <taxon>Propionibacteriales</taxon>
        <taxon>Nocardioidaceae</taxon>
        <taxon>Nocardioides</taxon>
    </lineage>
</organism>
<evidence type="ECO:0000313" key="1">
    <source>
        <dbReference type="EMBL" id="BBH16176.1"/>
    </source>
</evidence>
<reference evidence="1 2" key="1">
    <citation type="submission" date="2018-11" db="EMBL/GenBank/DDBJ databases">
        <title>Complete genome sequence of Nocardioides baekrokdamisoli strain KCTC 39748.</title>
        <authorList>
            <person name="Kang S.W."/>
            <person name="Lee K.C."/>
            <person name="Kim K.K."/>
            <person name="Kim J.S."/>
            <person name="Kim D.S."/>
            <person name="Ko S.H."/>
            <person name="Yang S.H."/>
            <person name="Shin Y.K."/>
            <person name="Lee J.S."/>
        </authorList>
    </citation>
    <scope>NUCLEOTIDE SEQUENCE [LARGE SCALE GENOMIC DNA]</scope>
    <source>
        <strain evidence="1 2">KCTC 39748</strain>
    </source>
</reference>
<dbReference type="InterPro" id="IPR034660">
    <property type="entry name" value="DinB/YfiT-like"/>
</dbReference>
<dbReference type="Pfam" id="PF04978">
    <property type="entry name" value="MST"/>
    <property type="match status" value="1"/>
</dbReference>
<dbReference type="KEGG" id="nbe:Back2_04630"/>
<dbReference type="OrthoDB" id="4548523at2"/>
<sequence>MTTGTDLTSERDDLIALLGTRRYFLRNTLRDLDDEQLARRSTVSELCLGGLIKHVAITEDRWARFMVDGPAAFPSDTGDAAVAEHQAGFRMGPEDTGESLLQTYAEVAARTDELVRTLDSLDVAHPLPPRPWFPPNTSWTRRHVLLHILSETSQHAGHADIIREAIDGAKSMG</sequence>
<gene>
    <name evidence="1" type="ORF">Back2_04630</name>
</gene>
<accession>A0A3G9ICU5</accession>
<dbReference type="EMBL" id="AP019307">
    <property type="protein sequence ID" value="BBH16176.1"/>
    <property type="molecule type" value="Genomic_DNA"/>
</dbReference>
<keyword evidence="2" id="KW-1185">Reference proteome</keyword>
<dbReference type="SUPFAM" id="SSF109854">
    <property type="entry name" value="DinB/YfiT-like putative metalloenzymes"/>
    <property type="match status" value="1"/>
</dbReference>
<dbReference type="RefSeq" id="WP_125566395.1">
    <property type="nucleotide sequence ID" value="NZ_AP019307.1"/>
</dbReference>
<proteinExistence type="predicted"/>
<name>A0A3G9ICU5_9ACTN</name>
<protein>
    <recommendedName>
        <fullName evidence="3">Mini-circle protein</fullName>
    </recommendedName>
</protein>
<dbReference type="Proteomes" id="UP000271573">
    <property type="component" value="Chromosome"/>
</dbReference>
<evidence type="ECO:0008006" key="3">
    <source>
        <dbReference type="Google" id="ProtNLM"/>
    </source>
</evidence>
<evidence type="ECO:0000313" key="2">
    <source>
        <dbReference type="Proteomes" id="UP000271573"/>
    </source>
</evidence>
<dbReference type="Gene3D" id="1.20.120.450">
    <property type="entry name" value="dinb family like domain"/>
    <property type="match status" value="1"/>
</dbReference>